<dbReference type="GO" id="GO:0006281">
    <property type="term" value="P:DNA repair"/>
    <property type="evidence" value="ECO:0007669"/>
    <property type="project" value="InterPro"/>
</dbReference>
<accession>A0A1G2KNZ3</accession>
<dbReference type="AlphaFoldDB" id="A0A1G2KNZ3"/>
<keyword evidence="1" id="KW-0010">Activator</keyword>
<dbReference type="GO" id="GO:0003677">
    <property type="term" value="F:DNA binding"/>
    <property type="evidence" value="ECO:0007669"/>
    <property type="project" value="InterPro"/>
</dbReference>
<evidence type="ECO:0000256" key="1">
    <source>
        <dbReference type="ARBA" id="ARBA00023159"/>
    </source>
</evidence>
<reference evidence="4 5" key="1">
    <citation type="journal article" date="2016" name="Nat. Commun.">
        <title>Thousands of microbial genomes shed light on interconnected biogeochemical processes in an aquifer system.</title>
        <authorList>
            <person name="Anantharaman K."/>
            <person name="Brown C.T."/>
            <person name="Hug L.A."/>
            <person name="Sharon I."/>
            <person name="Castelle C.J."/>
            <person name="Probst A.J."/>
            <person name="Thomas B.C."/>
            <person name="Singh A."/>
            <person name="Wilkins M.J."/>
            <person name="Karaoz U."/>
            <person name="Brodie E.L."/>
            <person name="Williams K.H."/>
            <person name="Hubbard S.S."/>
            <person name="Banfield J.F."/>
        </authorList>
    </citation>
    <scope>NUCLEOTIDE SEQUENCE [LARGE SCALE GENOMIC DNA]</scope>
</reference>
<dbReference type="Proteomes" id="UP000178710">
    <property type="component" value="Unassembled WGS sequence"/>
</dbReference>
<dbReference type="InterPro" id="IPR004026">
    <property type="entry name" value="Ada_DNA_repair_Zn-bd"/>
</dbReference>
<protein>
    <recommendedName>
        <fullName evidence="3">Ada DNA repair metal-binding domain-containing protein</fullName>
    </recommendedName>
</protein>
<organism evidence="4 5">
    <name type="scientific">Candidatus Sungbacteria bacterium RIFCSPHIGHO2_02_FULL_49_20</name>
    <dbReference type="NCBI Taxonomy" id="1802272"/>
    <lineage>
        <taxon>Bacteria</taxon>
        <taxon>Candidatus Sungiibacteriota</taxon>
    </lineage>
</organism>
<dbReference type="EMBL" id="MHQK01000035">
    <property type="protein sequence ID" value="OHA01128.1"/>
    <property type="molecule type" value="Genomic_DNA"/>
</dbReference>
<evidence type="ECO:0000256" key="2">
    <source>
        <dbReference type="SAM" id="MobiDB-lite"/>
    </source>
</evidence>
<sequence>MVAPGDSQVSSGALPDGRLSGATSVNGSYVASKNGSAYHLTTCPGAKQIKESNKVYFYTKEEAESAGYRPAGNCPGLNQ</sequence>
<dbReference type="SUPFAM" id="SSF57884">
    <property type="entry name" value="Ada DNA repair protein, N-terminal domain (N-Ada 10)"/>
    <property type="match status" value="1"/>
</dbReference>
<evidence type="ECO:0000313" key="5">
    <source>
        <dbReference type="Proteomes" id="UP000178710"/>
    </source>
</evidence>
<feature type="region of interest" description="Disordered" evidence="2">
    <location>
        <begin position="1"/>
        <end position="26"/>
    </location>
</feature>
<comment type="caution">
    <text evidence="4">The sequence shown here is derived from an EMBL/GenBank/DDBJ whole genome shotgun (WGS) entry which is preliminary data.</text>
</comment>
<evidence type="ECO:0000313" key="4">
    <source>
        <dbReference type="EMBL" id="OHA01128.1"/>
    </source>
</evidence>
<dbReference type="GO" id="GO:0008270">
    <property type="term" value="F:zinc ion binding"/>
    <property type="evidence" value="ECO:0007669"/>
    <property type="project" value="InterPro"/>
</dbReference>
<evidence type="ECO:0000259" key="3">
    <source>
        <dbReference type="Pfam" id="PF02805"/>
    </source>
</evidence>
<dbReference type="InterPro" id="IPR035451">
    <property type="entry name" value="Ada-like_dom_sf"/>
</dbReference>
<dbReference type="GO" id="GO:0008168">
    <property type="term" value="F:methyltransferase activity"/>
    <property type="evidence" value="ECO:0007669"/>
    <property type="project" value="InterPro"/>
</dbReference>
<dbReference type="Gene3D" id="3.40.10.10">
    <property type="entry name" value="DNA Methylphosphotriester Repair Domain"/>
    <property type="match status" value="1"/>
</dbReference>
<proteinExistence type="predicted"/>
<gene>
    <name evidence="4" type="ORF">A3C12_02475</name>
</gene>
<name>A0A1G2KNZ3_9BACT</name>
<dbReference type="Pfam" id="PF02805">
    <property type="entry name" value="Ada_Zn_binding"/>
    <property type="match status" value="1"/>
</dbReference>
<dbReference type="GO" id="GO:0006355">
    <property type="term" value="P:regulation of DNA-templated transcription"/>
    <property type="evidence" value="ECO:0007669"/>
    <property type="project" value="InterPro"/>
</dbReference>
<feature type="domain" description="Ada DNA repair metal-binding" evidence="3">
    <location>
        <begin position="29"/>
        <end position="74"/>
    </location>
</feature>